<gene>
    <name evidence="1" type="ORF">DCF17_20425</name>
</gene>
<name>A0A2W4XSN5_9CYAN</name>
<dbReference type="AlphaFoldDB" id="A0A2W4XSN5"/>
<dbReference type="EMBL" id="QBMN01000207">
    <property type="protein sequence ID" value="PZO34408.1"/>
    <property type="molecule type" value="Genomic_DNA"/>
</dbReference>
<evidence type="ECO:0000313" key="2">
    <source>
        <dbReference type="Proteomes" id="UP000249081"/>
    </source>
</evidence>
<accession>A0A2W4XSN5</accession>
<reference evidence="1 2" key="2">
    <citation type="submission" date="2018-06" db="EMBL/GenBank/DDBJ databases">
        <title>Metagenomic assembly of (sub)arctic Cyanobacteria and their associated microbiome from non-axenic cultures.</title>
        <authorList>
            <person name="Baurain D."/>
        </authorList>
    </citation>
    <scope>NUCLEOTIDE SEQUENCE [LARGE SCALE GENOMIC DNA]</scope>
    <source>
        <strain evidence="1">ULC041bin1</strain>
    </source>
</reference>
<dbReference type="Proteomes" id="UP000249081">
    <property type="component" value="Unassembled WGS sequence"/>
</dbReference>
<protein>
    <submittedName>
        <fullName evidence="1">Uncharacterized protein</fullName>
    </submittedName>
</protein>
<sequence length="60" mass="6465">MLIPWLRVEVTDAVAVTETALQAAVVQKKMRLPDDGLPLVTGLSVKQYAAEIAKCLATQV</sequence>
<reference evidence="2" key="1">
    <citation type="submission" date="2018-04" db="EMBL/GenBank/DDBJ databases">
        <authorList>
            <person name="Cornet L."/>
        </authorList>
    </citation>
    <scope>NUCLEOTIDE SEQUENCE [LARGE SCALE GENOMIC DNA]</scope>
</reference>
<organism evidence="1 2">
    <name type="scientific">Shackletoniella antarctica</name>
    <dbReference type="NCBI Taxonomy" id="268115"/>
    <lineage>
        <taxon>Bacteria</taxon>
        <taxon>Bacillati</taxon>
        <taxon>Cyanobacteriota</taxon>
        <taxon>Cyanophyceae</taxon>
        <taxon>Oculatellales</taxon>
        <taxon>Oculatellaceae</taxon>
        <taxon>Shackletoniella</taxon>
    </lineage>
</organism>
<comment type="caution">
    <text evidence="1">The sequence shown here is derived from an EMBL/GenBank/DDBJ whole genome shotgun (WGS) entry which is preliminary data.</text>
</comment>
<evidence type="ECO:0000313" key="1">
    <source>
        <dbReference type="EMBL" id="PZO34408.1"/>
    </source>
</evidence>
<proteinExistence type="predicted"/>